<dbReference type="PROSITE" id="PS51122">
    <property type="entry name" value="CALPONIN_2"/>
    <property type="match status" value="1"/>
</dbReference>
<dbReference type="InterPro" id="IPR050606">
    <property type="entry name" value="Calponin-like"/>
</dbReference>
<sequence>MAGLRAPKAGSARDTQMRIDSSFDPVEARKCLEWIREMTGENFNTDVGPEKYKVVENFWRVLRDGILLCKVLNVAVPDHIKCNFNSPTFRPTGNPQFQSARERERIELFNRKLEEFGVSPDNCFLVDCLYERTNLWQVAASIRALGTEYESRPSFTGMRWWPRKSEVNPRVFSQEVLNAGNTIINLQYGTNKGATAAGLNFGKKRMIMKE</sequence>
<feature type="domain" description="Calponin-homology (CH)" evidence="2">
    <location>
        <begin position="25"/>
        <end position="150"/>
    </location>
</feature>
<dbReference type="InterPro" id="IPR000557">
    <property type="entry name" value="Calponin_repeat"/>
</dbReference>
<dbReference type="SUPFAM" id="SSF47576">
    <property type="entry name" value="Calponin-homology domain, CH-domain"/>
    <property type="match status" value="1"/>
</dbReference>
<dbReference type="Pfam" id="PF00402">
    <property type="entry name" value="Calponin"/>
    <property type="match status" value="1"/>
</dbReference>
<evidence type="ECO:0000256" key="1">
    <source>
        <dbReference type="ARBA" id="ARBA00009631"/>
    </source>
</evidence>
<dbReference type="SMART" id="SM00033">
    <property type="entry name" value="CH"/>
    <property type="match status" value="1"/>
</dbReference>
<dbReference type="PANTHER" id="PTHR47385">
    <property type="entry name" value="CALPONIN"/>
    <property type="match status" value="1"/>
</dbReference>
<dbReference type="PROSITE" id="PS50021">
    <property type="entry name" value="CH"/>
    <property type="match status" value="1"/>
</dbReference>
<dbReference type="PANTHER" id="PTHR47385:SF14">
    <property type="entry name" value="TRANSGELIN"/>
    <property type="match status" value="1"/>
</dbReference>
<evidence type="ECO:0000259" key="2">
    <source>
        <dbReference type="PROSITE" id="PS50021"/>
    </source>
</evidence>
<accession>A0A8T8BCM8</accession>
<dbReference type="GO" id="GO:0007015">
    <property type="term" value="P:actin filament organization"/>
    <property type="evidence" value="ECO:0007669"/>
    <property type="project" value="TreeGrafter"/>
</dbReference>
<dbReference type="InterPro" id="IPR001715">
    <property type="entry name" value="CH_dom"/>
</dbReference>
<dbReference type="PRINTS" id="PR00888">
    <property type="entry name" value="SM22CALPONIN"/>
</dbReference>
<dbReference type="InterPro" id="IPR036872">
    <property type="entry name" value="CH_dom_sf"/>
</dbReference>
<evidence type="ECO:0000313" key="3">
    <source>
        <dbReference type="EMBL" id="QAV56629.1"/>
    </source>
</evidence>
<dbReference type="InterPro" id="IPR003096">
    <property type="entry name" value="SM22_calponin"/>
</dbReference>
<dbReference type="GO" id="GO:0015629">
    <property type="term" value="C:actin cytoskeleton"/>
    <property type="evidence" value="ECO:0007669"/>
    <property type="project" value="TreeGrafter"/>
</dbReference>
<protein>
    <submittedName>
        <fullName evidence="3">Calponin</fullName>
    </submittedName>
</protein>
<dbReference type="AlphaFoldDB" id="A0A8T8BCM8"/>
<name>A0A8T8BCM8_HALDI</name>
<dbReference type="CDD" id="cd00014">
    <property type="entry name" value="CH_SF"/>
    <property type="match status" value="1"/>
</dbReference>
<comment type="similarity">
    <text evidence="1">Belongs to the calponin family.</text>
</comment>
<reference evidence="3" key="1">
    <citation type="submission" date="2018-04" db="EMBL/GenBank/DDBJ databases">
        <title>Molecular characterization of protein coding sequences of Cystinosin-like,Insulin-induced 2 protein,Calponin, parafibromin-like in haliotis discus discus.</title>
        <authorList>
            <person name="Perera M.D.N.T."/>
            <person name="Lee J."/>
        </authorList>
    </citation>
    <scope>NUCLEOTIDE SEQUENCE</scope>
</reference>
<dbReference type="Pfam" id="PF00307">
    <property type="entry name" value="CH"/>
    <property type="match status" value="1"/>
</dbReference>
<organism evidence="3">
    <name type="scientific">Haliotis discus discus</name>
    <name type="common">disc abalone</name>
    <dbReference type="NCBI Taxonomy" id="91233"/>
    <lineage>
        <taxon>Eukaryota</taxon>
        <taxon>Metazoa</taxon>
        <taxon>Spiralia</taxon>
        <taxon>Lophotrochozoa</taxon>
        <taxon>Mollusca</taxon>
        <taxon>Gastropoda</taxon>
        <taxon>Vetigastropoda</taxon>
        <taxon>Lepetellida</taxon>
        <taxon>Haliotoidea</taxon>
        <taxon>Haliotidae</taxon>
        <taxon>Haliotis</taxon>
    </lineage>
</organism>
<dbReference type="Gene3D" id="1.10.418.10">
    <property type="entry name" value="Calponin-like domain"/>
    <property type="match status" value="1"/>
</dbReference>
<dbReference type="GO" id="GO:0051015">
    <property type="term" value="F:actin filament binding"/>
    <property type="evidence" value="ECO:0007669"/>
    <property type="project" value="TreeGrafter"/>
</dbReference>
<dbReference type="EMBL" id="MH203323">
    <property type="protein sequence ID" value="QAV56629.1"/>
    <property type="molecule type" value="mRNA"/>
</dbReference>
<proteinExistence type="evidence at transcript level"/>